<proteinExistence type="predicted"/>
<accession>A0A131YCZ2</accession>
<protein>
    <submittedName>
        <fullName evidence="1">Uncharacterized protein</fullName>
    </submittedName>
</protein>
<organism evidence="1">
    <name type="scientific">Rhipicephalus appendiculatus</name>
    <name type="common">Brown ear tick</name>
    <dbReference type="NCBI Taxonomy" id="34631"/>
    <lineage>
        <taxon>Eukaryota</taxon>
        <taxon>Metazoa</taxon>
        <taxon>Ecdysozoa</taxon>
        <taxon>Arthropoda</taxon>
        <taxon>Chelicerata</taxon>
        <taxon>Arachnida</taxon>
        <taxon>Acari</taxon>
        <taxon>Parasitiformes</taxon>
        <taxon>Ixodida</taxon>
        <taxon>Ixodoidea</taxon>
        <taxon>Ixodidae</taxon>
        <taxon>Rhipicephalinae</taxon>
        <taxon>Rhipicephalus</taxon>
        <taxon>Rhipicephalus</taxon>
    </lineage>
</organism>
<name>A0A131YCZ2_RHIAP</name>
<reference evidence="1" key="1">
    <citation type="journal article" date="2016" name="Ticks Tick Borne Dis.">
        <title>De novo assembly and annotation of the salivary gland transcriptome of Rhipicephalus appendiculatus male and female ticks during blood feeding.</title>
        <authorList>
            <person name="de Castro M.H."/>
            <person name="de Klerk D."/>
            <person name="Pienaar R."/>
            <person name="Latif A.A."/>
            <person name="Rees D.J."/>
            <person name="Mans B.J."/>
        </authorList>
    </citation>
    <scope>NUCLEOTIDE SEQUENCE</scope>
    <source>
        <tissue evidence="1">Salivary glands</tissue>
    </source>
</reference>
<evidence type="ECO:0000313" key="1">
    <source>
        <dbReference type="EMBL" id="JAP76320.1"/>
    </source>
</evidence>
<dbReference type="AlphaFoldDB" id="A0A131YCZ2"/>
<sequence length="81" mass="8948">MYRAVCMSKATKQNKLTNNSLGLTKSKKRQCHFTLSTMTFCLLLCRACQSTSCWLPKRTLMAATVCLCSSSVLWSKAGSST</sequence>
<dbReference type="EMBL" id="GEDV01012237">
    <property type="protein sequence ID" value="JAP76320.1"/>
    <property type="molecule type" value="Transcribed_RNA"/>
</dbReference>